<evidence type="ECO:0000259" key="1">
    <source>
        <dbReference type="Pfam" id="PF09994"/>
    </source>
</evidence>
<dbReference type="EMBL" id="BPNL01000049">
    <property type="protein sequence ID" value="GJA56021.1"/>
    <property type="molecule type" value="Genomic_DNA"/>
</dbReference>
<dbReference type="AlphaFoldDB" id="A0AAI9KV83"/>
<gene>
    <name evidence="2" type="ORF">KAM348_34440</name>
</gene>
<evidence type="ECO:0000313" key="3">
    <source>
        <dbReference type="Proteomes" id="UP000887009"/>
    </source>
</evidence>
<accession>A0AAI9KV83</accession>
<dbReference type="RefSeq" id="WP_223920283.1">
    <property type="nucleotide sequence ID" value="NZ_BPNL01000049.1"/>
</dbReference>
<dbReference type="Gene3D" id="2.60.120.430">
    <property type="entry name" value="Galactose-binding lectin"/>
    <property type="match status" value="1"/>
</dbReference>
<feature type="domain" description="T6SS Phospholipase effector Tle1-like catalytic" evidence="1">
    <location>
        <begin position="3"/>
        <end position="254"/>
    </location>
</feature>
<dbReference type="InterPro" id="IPR018712">
    <property type="entry name" value="Tle1-like_cat"/>
</dbReference>
<reference evidence="2" key="1">
    <citation type="submission" date="2021-07" db="EMBL/GenBank/DDBJ databases">
        <title>Draft genome sequence of carbapenem-resistant Aeromonas spp. in Japan.</title>
        <authorList>
            <person name="Maehana S."/>
            <person name="Suzuki M."/>
            <person name="Kitasato H."/>
        </authorList>
    </citation>
    <scope>NUCLEOTIDE SEQUENCE</scope>
    <source>
        <strain evidence="2">KAM348</strain>
    </source>
</reference>
<evidence type="ECO:0000313" key="2">
    <source>
        <dbReference type="EMBL" id="GJA56021.1"/>
    </source>
</evidence>
<proteinExistence type="predicted"/>
<name>A0AAI9KV83_AERCA</name>
<dbReference type="InterPro" id="IPR029058">
    <property type="entry name" value="AB_hydrolase_fold"/>
</dbReference>
<dbReference type="Pfam" id="PF09994">
    <property type="entry name" value="T6SS_Tle1-like_cat"/>
    <property type="match status" value="1"/>
</dbReference>
<protein>
    <recommendedName>
        <fullName evidence="1">T6SS Phospholipase effector Tle1-like catalytic domain-containing protein</fullName>
    </recommendedName>
</protein>
<organism evidence="2 3">
    <name type="scientific">Aeromonas caviae</name>
    <name type="common">Aeromonas punctata</name>
    <dbReference type="NCBI Taxonomy" id="648"/>
    <lineage>
        <taxon>Bacteria</taxon>
        <taxon>Pseudomonadati</taxon>
        <taxon>Pseudomonadota</taxon>
        <taxon>Gammaproteobacteria</taxon>
        <taxon>Aeromonadales</taxon>
        <taxon>Aeromonadaceae</taxon>
        <taxon>Aeromonas</taxon>
    </lineage>
</organism>
<dbReference type="PANTHER" id="PTHR33840:SF1">
    <property type="entry name" value="TLE1 PHOSPHOLIPASE DOMAIN-CONTAINING PROTEIN"/>
    <property type="match status" value="1"/>
</dbReference>
<sequence>MARKLIVCCDGTWNSEDNKDDGVLAPTNVFKIFNALRCDETQLTRYQSGVGSGGLIDKVMGGTIGLGLSEDIRDCYQWLATHYQEGDELFLFGFSRGAFTARSLGGMIGRCGIVRFASDEGMGEVVERIYDQGYRKKQLLADLTFYPDSQAIRFIGVWDTVGALGIPDDKGLLNLLDRPDNYRFHDVQLGQHIKTARHAVAIDEKRGSFTPTLWDPAPGRDMQQIWFAGVHSDVGGGYKEHGLSDITLAWMMEEAGHCGLVFRESASSQLHPDPAGLLHESHVGLMKLLLTSPRSLPNLRSAEVHKSVDDRRKLSPINQLPYLPTKEWSTEGSITLDVYARHPWYWTGIYLEAGRHYRFSAHGEWHDSHVPAGPEGVRDKALAHLLGDALGKIERFYGIVTRNSQANVPATKRLEEAEWFALIGVVADAGNPDNDGTPARPSTFVIGKEASVKPTKSGYLYCFANDAWGYYENNRGFVTLTVSRD</sequence>
<dbReference type="PANTHER" id="PTHR33840">
    <property type="match status" value="1"/>
</dbReference>
<dbReference type="Proteomes" id="UP000887009">
    <property type="component" value="Unassembled WGS sequence"/>
</dbReference>
<dbReference type="SUPFAM" id="SSF53474">
    <property type="entry name" value="alpha/beta-Hydrolases"/>
    <property type="match status" value="1"/>
</dbReference>
<comment type="caution">
    <text evidence="2">The sequence shown here is derived from an EMBL/GenBank/DDBJ whole genome shotgun (WGS) entry which is preliminary data.</text>
</comment>